<dbReference type="EMBL" id="AEGR01000083">
    <property type="protein sequence ID" value="EGI75993.1"/>
    <property type="molecule type" value="Genomic_DNA"/>
</dbReference>
<dbReference type="RefSeq" id="WP_006298804.1">
    <property type="nucleotide sequence ID" value="NZ_AEGR01000083.1"/>
</dbReference>
<dbReference type="eggNOG" id="COG1014">
    <property type="taxonomic scope" value="Bacteria"/>
</dbReference>
<accession>F3KW72</accession>
<proteinExistence type="predicted"/>
<dbReference type="eggNOG" id="COG4231">
    <property type="taxonomic scope" value="Bacteria"/>
</dbReference>
<dbReference type="AlphaFoldDB" id="F3KW72"/>
<evidence type="ECO:0000313" key="4">
    <source>
        <dbReference type="EMBL" id="EGI75993.1"/>
    </source>
</evidence>
<evidence type="ECO:0000256" key="1">
    <source>
        <dbReference type="ARBA" id="ARBA00023002"/>
    </source>
</evidence>
<dbReference type="Gene3D" id="3.40.920.10">
    <property type="entry name" value="Pyruvate-ferredoxin oxidoreductase, PFOR, domain III"/>
    <property type="match status" value="1"/>
</dbReference>
<dbReference type="InterPro" id="IPR052198">
    <property type="entry name" value="IorB_Oxidoreductase"/>
</dbReference>
<dbReference type="SUPFAM" id="SSF53323">
    <property type="entry name" value="Pyruvate-ferredoxin oxidoreductase, PFOR, domain III"/>
    <property type="match status" value="1"/>
</dbReference>
<feature type="domain" description="DUF6537" evidence="3">
    <location>
        <begin position="354"/>
        <end position="551"/>
    </location>
</feature>
<feature type="domain" description="Pyruvate/ketoisovalerate oxidoreductase catalytic" evidence="2">
    <location>
        <begin position="117"/>
        <end position="322"/>
    </location>
</feature>
<reference evidence="4 5" key="1">
    <citation type="journal article" date="2011" name="EMBO J.">
        <title>Structural diversity of bacterial flagellar motors.</title>
        <authorList>
            <person name="Chen S."/>
            <person name="Beeby M."/>
            <person name="Murphy G.E."/>
            <person name="Leadbetter J.R."/>
            <person name="Hendrixson D.R."/>
            <person name="Briegel A."/>
            <person name="Li Z."/>
            <person name="Shi J."/>
            <person name="Tocheva E.I."/>
            <person name="Muller A."/>
            <person name="Dobro M.J."/>
            <person name="Jensen G.J."/>
        </authorList>
    </citation>
    <scope>NUCLEOTIDE SEQUENCE [LARGE SCALE GENOMIC DNA]</scope>
    <source>
        <strain evidence="4 5">ATCC 19624</strain>
    </source>
</reference>
<dbReference type="GO" id="GO:0043805">
    <property type="term" value="F:indolepyruvate ferredoxin oxidoreductase activity"/>
    <property type="evidence" value="ECO:0007669"/>
    <property type="project" value="UniProtKB-EC"/>
</dbReference>
<evidence type="ECO:0000259" key="2">
    <source>
        <dbReference type="Pfam" id="PF01558"/>
    </source>
</evidence>
<dbReference type="Proteomes" id="UP000016368">
    <property type="component" value="Unassembled WGS sequence"/>
</dbReference>
<dbReference type="InterPro" id="IPR002869">
    <property type="entry name" value="Pyrv_flavodox_OxRed_cen"/>
</dbReference>
<dbReference type="EC" id="1.2.7.8" evidence="4"/>
<dbReference type="PANTHER" id="PTHR43854">
    <property type="entry name" value="INDOLEPYRUVATE OXIDOREDUCTASE SUBUNIT IORB"/>
    <property type="match status" value="1"/>
</dbReference>
<keyword evidence="5" id="KW-1185">Reference proteome</keyword>
<evidence type="ECO:0000313" key="5">
    <source>
        <dbReference type="Proteomes" id="UP000016368"/>
    </source>
</evidence>
<dbReference type="Pfam" id="PF20169">
    <property type="entry name" value="DUF6537"/>
    <property type="match status" value="1"/>
</dbReference>
<dbReference type="InterPro" id="IPR046667">
    <property type="entry name" value="DUF6537"/>
</dbReference>
<comment type="caution">
    <text evidence="4">The sequence shown here is derived from an EMBL/GenBank/DDBJ whole genome shotgun (WGS) entry which is preliminary data.</text>
</comment>
<keyword evidence="4" id="KW-0670">Pyruvate</keyword>
<gene>
    <name evidence="4" type="ORF">HGR_13549</name>
</gene>
<dbReference type="STRING" id="887062.HGR_13549"/>
<dbReference type="PANTHER" id="PTHR43854:SF1">
    <property type="entry name" value="INDOLEPYRUVATE OXIDOREDUCTASE SUBUNIT IORB"/>
    <property type="match status" value="1"/>
</dbReference>
<dbReference type="Pfam" id="PF01558">
    <property type="entry name" value="POR"/>
    <property type="match status" value="1"/>
</dbReference>
<organism evidence="4 5">
    <name type="scientific">Hylemonella gracilis ATCC 19624</name>
    <dbReference type="NCBI Taxonomy" id="887062"/>
    <lineage>
        <taxon>Bacteria</taxon>
        <taxon>Pseudomonadati</taxon>
        <taxon>Pseudomonadota</taxon>
        <taxon>Betaproteobacteria</taxon>
        <taxon>Burkholderiales</taxon>
        <taxon>Comamonadaceae</taxon>
        <taxon>Hylemonella</taxon>
    </lineage>
</organism>
<protein>
    <submittedName>
        <fullName evidence="4">Indolepyruvate ferredoxin oxidoreductase</fullName>
        <ecNumber evidence="4">1.2.7.8</ecNumber>
    </submittedName>
</protein>
<name>F3KW72_9BURK</name>
<feature type="non-terminal residue" evidence="4">
    <location>
        <position position="1"/>
    </location>
</feature>
<evidence type="ECO:0000259" key="3">
    <source>
        <dbReference type="Pfam" id="PF20169"/>
    </source>
</evidence>
<sequence length="570" mass="61121">RRRKRGTLSEPAVRVLINEAVCEGCGDCGVQSNCLAVEPLETEFGRKRQINQSSCNKDMSCLKGFCPSFVTVEGGTLKKKTQAAPAMDKLDDLPEPHIPHLALDAEGAWGIVVAGVGGTGVITIGQLLGMAAHLEGKGIVTQDAAGLAQKGGATWSHVLIAARQDAVHVTRVGMAAADVVIACDPIVAAGKETLLRMRPGRTRVALNSHGAPTAAFVRDADWRNPAAACAGEVAQAVSGAGVGDVGGDQGTDEGGDTNPHLGVFDADTAALRLMGDSLYANPMMLGYAWQRGWVPLHLESLLRAIELNGVAVAQNKAAFGWGRRAAHAPEDFARRVAAAATTAQALVFHKPPTLDHVVARRVEFLTAYQNAAYAERYRAFIDRVRQAESAFGKTSLSEAVAQGLFKLMAYKDEYEVARLHSDPAFLARIAAQFEGEVKLHYHLAPPVLARRNTRGELQKRKFGPYTLMLFRGLARLKGLRGTALDPFGHTEERKTERALIDEYRACIDELLAGLSAQNLAAAVEIARLPEQIRGYGHVKARHLSAVRAVWATKMSAWRAQQQAAGSARGS</sequence>
<keyword evidence="1 4" id="KW-0560">Oxidoreductase</keyword>
<dbReference type="InterPro" id="IPR019752">
    <property type="entry name" value="Pyrv/ketoisovalerate_OxRed_cat"/>
</dbReference>